<evidence type="ECO:0000256" key="3">
    <source>
        <dbReference type="ARBA" id="ARBA00022692"/>
    </source>
</evidence>
<dbReference type="PANTHER" id="PTHR42893">
    <property type="entry name" value="PROTEIN DETOXIFICATION 44, CHLOROPLASTIC-RELATED"/>
    <property type="match status" value="1"/>
</dbReference>
<feature type="signal peptide" evidence="7">
    <location>
        <begin position="1"/>
        <end position="18"/>
    </location>
</feature>
<dbReference type="PANTHER" id="PTHR42893:SF46">
    <property type="entry name" value="PROTEIN DETOXIFICATION 44, CHLOROPLASTIC"/>
    <property type="match status" value="1"/>
</dbReference>
<dbReference type="GO" id="GO:0015297">
    <property type="term" value="F:antiporter activity"/>
    <property type="evidence" value="ECO:0007669"/>
    <property type="project" value="InterPro"/>
</dbReference>
<organism evidence="8 9">
    <name type="scientific">Chrysochromulina tobinii</name>
    <dbReference type="NCBI Taxonomy" id="1460289"/>
    <lineage>
        <taxon>Eukaryota</taxon>
        <taxon>Haptista</taxon>
        <taxon>Haptophyta</taxon>
        <taxon>Prymnesiophyceae</taxon>
        <taxon>Prymnesiales</taxon>
        <taxon>Chrysochromulinaceae</taxon>
        <taxon>Chrysochromulina</taxon>
    </lineage>
</organism>
<dbReference type="Proteomes" id="UP000037460">
    <property type="component" value="Unassembled WGS sequence"/>
</dbReference>
<name>A0A0M0JSV7_9EUKA</name>
<keyword evidence="3 6" id="KW-0812">Transmembrane</keyword>
<feature type="transmembrane region" description="Helical" evidence="6">
    <location>
        <begin position="465"/>
        <end position="485"/>
    </location>
</feature>
<evidence type="ECO:0000256" key="1">
    <source>
        <dbReference type="ARBA" id="ARBA00004141"/>
    </source>
</evidence>
<feature type="transmembrane region" description="Helical" evidence="6">
    <location>
        <begin position="109"/>
        <end position="127"/>
    </location>
</feature>
<evidence type="ECO:0000256" key="4">
    <source>
        <dbReference type="ARBA" id="ARBA00022989"/>
    </source>
</evidence>
<comment type="subcellular location">
    <subcellularLocation>
        <location evidence="1">Membrane</location>
        <topology evidence="1">Multi-pass membrane protein</topology>
    </subcellularLocation>
</comment>
<evidence type="ECO:0000256" key="6">
    <source>
        <dbReference type="SAM" id="Phobius"/>
    </source>
</evidence>
<keyword evidence="7" id="KW-0732">Signal</keyword>
<sequence length="559" mass="57696">MIPVQLLLLLPVASAIHATRLVKSHSVSDRIRTAPPQLNSGTSADTRPRWRQAVPGNDVLDKEILGVAVPSIANLAVIPLVGAVDTFWIGRMGDALALAGQGAANQCFFSMYFLIAFIPTITAPLVAKAAGSGDQNAACERVCEALFLANVLGVIGTLILVLRPSLVLNLVLPAGAPAAPYAIEYLRLRSLSLIPALLSAVGFAAFRGMLDTVTPLKVSLASNALNLVLDPLLIFGCKMGVAGAALATAASEAGAGLIYVALLLQRKLLKLGRLFTPPKLVSLLPLLRGGSAMLLRQAALNVAFVSATWMTQAMDSTGVAAAVYSITNTLYSLGLVITLAMQATGATLVPSALATGGEDAARRVADRLLGWSTCISVSMALGQVLTIPYLVPLFSTLPEIQSAVVQPARISALVQLTNGPLLAGEGILMGVGGFGFLAGLTSVGVTVMVAGLALSARLGLGVSSVWYSLLAFHVVQLMGVMVHHLRLGPLARRAERRAKVRNADGARGEDGVGRVDGVALPPTVPAAGVECIQLPVLGEVCVTTAGPQAGPYEAAAPHL</sequence>
<evidence type="ECO:0000256" key="5">
    <source>
        <dbReference type="ARBA" id="ARBA00023136"/>
    </source>
</evidence>
<protein>
    <submittedName>
        <fullName evidence="8">Mate efflux family protein</fullName>
    </submittedName>
</protein>
<feature type="transmembrane region" description="Helical" evidence="6">
    <location>
        <begin position="147"/>
        <end position="172"/>
    </location>
</feature>
<evidence type="ECO:0000256" key="7">
    <source>
        <dbReference type="SAM" id="SignalP"/>
    </source>
</evidence>
<feature type="transmembrane region" description="Helical" evidence="6">
    <location>
        <begin position="330"/>
        <end position="356"/>
    </location>
</feature>
<dbReference type="EMBL" id="JWZX01002395">
    <property type="protein sequence ID" value="KOO29575.1"/>
    <property type="molecule type" value="Genomic_DNA"/>
</dbReference>
<comment type="similarity">
    <text evidence="2">Belongs to the multi antimicrobial extrusion (MATE) (TC 2.A.66.1) family.</text>
</comment>
<gene>
    <name evidence="8" type="ORF">Ctob_005630</name>
</gene>
<dbReference type="GO" id="GO:0016020">
    <property type="term" value="C:membrane"/>
    <property type="evidence" value="ECO:0007669"/>
    <property type="project" value="UniProtKB-SubCell"/>
</dbReference>
<evidence type="ECO:0000313" key="8">
    <source>
        <dbReference type="EMBL" id="KOO29575.1"/>
    </source>
</evidence>
<feature type="transmembrane region" description="Helical" evidence="6">
    <location>
        <begin position="368"/>
        <end position="391"/>
    </location>
</feature>
<dbReference type="GO" id="GO:0042910">
    <property type="term" value="F:xenobiotic transmembrane transporter activity"/>
    <property type="evidence" value="ECO:0007669"/>
    <property type="project" value="InterPro"/>
</dbReference>
<keyword evidence="4 6" id="KW-1133">Transmembrane helix</keyword>
<feature type="transmembrane region" description="Helical" evidence="6">
    <location>
        <begin position="193"/>
        <end position="210"/>
    </location>
</feature>
<dbReference type="InterPro" id="IPR002528">
    <property type="entry name" value="MATE_fam"/>
</dbReference>
<feature type="transmembrane region" description="Helical" evidence="6">
    <location>
        <begin position="64"/>
        <end position="88"/>
    </location>
</feature>
<dbReference type="NCBIfam" id="TIGR00797">
    <property type="entry name" value="matE"/>
    <property type="match status" value="1"/>
</dbReference>
<feature type="chain" id="PRO_5005602050" evidence="7">
    <location>
        <begin position="19"/>
        <end position="559"/>
    </location>
</feature>
<proteinExistence type="inferred from homology"/>
<dbReference type="Pfam" id="PF01554">
    <property type="entry name" value="MatE"/>
    <property type="match status" value="1"/>
</dbReference>
<feature type="transmembrane region" description="Helical" evidence="6">
    <location>
        <begin position="241"/>
        <end position="264"/>
    </location>
</feature>
<keyword evidence="5 6" id="KW-0472">Membrane</keyword>
<comment type="caution">
    <text evidence="8">The sequence shown here is derived from an EMBL/GenBank/DDBJ whole genome shotgun (WGS) entry which is preliminary data.</text>
</comment>
<evidence type="ECO:0000313" key="9">
    <source>
        <dbReference type="Proteomes" id="UP000037460"/>
    </source>
</evidence>
<feature type="transmembrane region" description="Helical" evidence="6">
    <location>
        <begin position="427"/>
        <end position="453"/>
    </location>
</feature>
<dbReference type="AlphaFoldDB" id="A0A0M0JSV7"/>
<reference evidence="9" key="1">
    <citation type="journal article" date="2015" name="PLoS Genet.">
        <title>Genome Sequence and Transcriptome Analyses of Chrysochromulina tobin: Metabolic Tools for Enhanced Algal Fitness in the Prominent Order Prymnesiales (Haptophyceae).</title>
        <authorList>
            <person name="Hovde B.T."/>
            <person name="Deodato C.R."/>
            <person name="Hunsperger H.M."/>
            <person name="Ryken S.A."/>
            <person name="Yost W."/>
            <person name="Jha R.K."/>
            <person name="Patterson J."/>
            <person name="Monnat R.J. Jr."/>
            <person name="Barlow S.B."/>
            <person name="Starkenburg S.R."/>
            <person name="Cattolico R.A."/>
        </authorList>
    </citation>
    <scope>NUCLEOTIDE SEQUENCE</scope>
    <source>
        <strain evidence="9">CCMP291</strain>
    </source>
</reference>
<dbReference type="OrthoDB" id="2126698at2759"/>
<evidence type="ECO:0000256" key="2">
    <source>
        <dbReference type="ARBA" id="ARBA00010199"/>
    </source>
</evidence>
<accession>A0A0M0JSV7</accession>
<dbReference type="InterPro" id="IPR044644">
    <property type="entry name" value="DinF-like"/>
</dbReference>
<keyword evidence="9" id="KW-1185">Reference proteome</keyword>